<comment type="caution">
    <text evidence="2">The sequence shown here is derived from an EMBL/GenBank/DDBJ whole genome shotgun (WGS) entry which is preliminary data.</text>
</comment>
<protein>
    <submittedName>
        <fullName evidence="2">Uncharacterized protein</fullName>
    </submittedName>
</protein>
<feature type="region of interest" description="Disordered" evidence="1">
    <location>
        <begin position="425"/>
        <end position="450"/>
    </location>
</feature>
<organism evidence="2 3">
    <name type="scientific">Halanaerobacter jeridensis</name>
    <dbReference type="NCBI Taxonomy" id="706427"/>
    <lineage>
        <taxon>Bacteria</taxon>
        <taxon>Bacillati</taxon>
        <taxon>Bacillota</taxon>
        <taxon>Clostridia</taxon>
        <taxon>Halanaerobiales</taxon>
        <taxon>Halobacteroidaceae</taxon>
        <taxon>Halanaerobacter</taxon>
    </lineage>
</organism>
<accession>A0A938XRM5</accession>
<dbReference type="AlphaFoldDB" id="A0A938XRM5"/>
<dbReference type="Proteomes" id="UP000774000">
    <property type="component" value="Unassembled WGS sequence"/>
</dbReference>
<evidence type="ECO:0000313" key="2">
    <source>
        <dbReference type="EMBL" id="MBM7556396.1"/>
    </source>
</evidence>
<dbReference type="EMBL" id="JAFBDQ010000005">
    <property type="protein sequence ID" value="MBM7556396.1"/>
    <property type="molecule type" value="Genomic_DNA"/>
</dbReference>
<sequence length="542" mass="64513">MKILGNMQRTYLNKTDKFFEIIYPNISRYKKGIKVAKGLPENIEQVELNQRAVNEFIFMPYLDKEGYIGDKLRDAYLASVFKSVLAYKKIFCSNYHLSFEDLKYRTEKMKRIKHDFREMKMNEVFISMMLEYDQPGEVFGNNFKVSPHYYKHILKTLFDSKGQKLIDEFYEVGNIEDMEVNFNFSRWKNLLRDNDDIKGEVIINPNWESSLEYKYNPEDIIVGGELRLIALDLSDELKGIDRIKDTEYSEYKPNYTIVYGSADEENPPEGEHKDLEFWCGTHHCYEYIKHPKEHLSKAKQLLSNPEAEVFIEGQKIGQNLERELEWESYIDHCQDQQKYRETIELEDDMILDLKYTYDLNGGFISLFKKTRFAYLKVEYRPIAKEDKNREFKEYDTLLIKEFDVYNQDYGIKIPDEVFVKAGFHSQQDESQEPEQDQIEVEEHNQNRAENKEGKILIDGKPVTSLGLEKNERETEEYWKNCFQKIIKGDFLPDFDDSREQTSIKIGFELWKDHSENLKKEHLITAIRNKDEEQWSKKLCSRG</sequence>
<proteinExistence type="predicted"/>
<feature type="compositionally biased region" description="Basic and acidic residues" evidence="1">
    <location>
        <begin position="440"/>
        <end position="450"/>
    </location>
</feature>
<evidence type="ECO:0000313" key="3">
    <source>
        <dbReference type="Proteomes" id="UP000774000"/>
    </source>
</evidence>
<gene>
    <name evidence="2" type="ORF">JOC47_001239</name>
</gene>
<reference evidence="2" key="1">
    <citation type="submission" date="2021-01" db="EMBL/GenBank/DDBJ databases">
        <title>Genomic Encyclopedia of Type Strains, Phase IV (KMG-IV): sequencing the most valuable type-strain genomes for metagenomic binning, comparative biology and taxonomic classification.</title>
        <authorList>
            <person name="Goeker M."/>
        </authorList>
    </citation>
    <scope>NUCLEOTIDE SEQUENCE</scope>
    <source>
        <strain evidence="2">DSM 23230</strain>
    </source>
</reference>
<keyword evidence="3" id="KW-1185">Reference proteome</keyword>
<feature type="compositionally biased region" description="Acidic residues" evidence="1">
    <location>
        <begin position="429"/>
        <end position="439"/>
    </location>
</feature>
<name>A0A938XRM5_9FIRM</name>
<evidence type="ECO:0000256" key="1">
    <source>
        <dbReference type="SAM" id="MobiDB-lite"/>
    </source>
</evidence>